<evidence type="ECO:0000313" key="2">
    <source>
        <dbReference type="EMBL" id="XCJ18370.1"/>
    </source>
</evidence>
<accession>A0AAU8IJE8</accession>
<name>A0AAU8IJE8_9BACL</name>
<dbReference type="GO" id="GO:1902670">
    <property type="term" value="F:carbon dioxide binding"/>
    <property type="evidence" value="ECO:0007669"/>
    <property type="project" value="TreeGrafter"/>
</dbReference>
<dbReference type="InterPro" id="IPR001109">
    <property type="entry name" value="Hydrogenase_HupF/HypC"/>
</dbReference>
<reference evidence="2" key="1">
    <citation type="submission" date="2024-06" db="EMBL/GenBank/DDBJ databases">
        <authorList>
            <person name="Fan A."/>
            <person name="Zhang F.Y."/>
            <person name="Zhang L."/>
        </authorList>
    </citation>
    <scope>NUCLEOTIDE SEQUENCE</scope>
    <source>
        <strain evidence="2">Y61</strain>
    </source>
</reference>
<dbReference type="Gene3D" id="2.30.30.140">
    <property type="match status" value="1"/>
</dbReference>
<gene>
    <name evidence="2" type="ORF">ABNN70_08135</name>
</gene>
<dbReference type="PROSITE" id="PS01097">
    <property type="entry name" value="HUPF_HYPC"/>
    <property type="match status" value="1"/>
</dbReference>
<dbReference type="NCBIfam" id="TIGR00074">
    <property type="entry name" value="hypC_hupF"/>
    <property type="match status" value="1"/>
</dbReference>
<organism evidence="2">
    <name type="scientific">Sporolactobacillus sp. Y61</name>
    <dbReference type="NCBI Taxonomy" id="3160863"/>
    <lineage>
        <taxon>Bacteria</taxon>
        <taxon>Bacillati</taxon>
        <taxon>Bacillota</taxon>
        <taxon>Bacilli</taxon>
        <taxon>Bacillales</taxon>
        <taxon>Sporolactobacillaceae</taxon>
        <taxon>Sporolactobacillus</taxon>
    </lineage>
</organism>
<dbReference type="AlphaFoldDB" id="A0AAU8IJE8"/>
<sequence length="74" mass="8165">MCVGVPAKVIKKKDYTALVDVMGTRMEVGILFVPEVQTGEYVIVHAGQGMSIVDRDFARASINEWEKMAHANVI</sequence>
<dbReference type="PANTHER" id="PTHR35177">
    <property type="entry name" value="HYDROGENASE MATURATION FACTOR HYBG"/>
    <property type="match status" value="1"/>
</dbReference>
<dbReference type="InterPro" id="IPR019812">
    <property type="entry name" value="Hydgase_assmbl_chp_CS"/>
</dbReference>
<comment type="similarity">
    <text evidence="1">Belongs to the HupF/HypC family.</text>
</comment>
<protein>
    <submittedName>
        <fullName evidence="2">HypC/HybG/HupF family hydrogenase formation chaperone</fullName>
    </submittedName>
</protein>
<proteinExistence type="inferred from homology"/>
<dbReference type="Pfam" id="PF01455">
    <property type="entry name" value="HupF_HypC"/>
    <property type="match status" value="1"/>
</dbReference>
<dbReference type="GO" id="GO:0051604">
    <property type="term" value="P:protein maturation"/>
    <property type="evidence" value="ECO:0007669"/>
    <property type="project" value="TreeGrafter"/>
</dbReference>
<dbReference type="EMBL" id="CP159510">
    <property type="protein sequence ID" value="XCJ18370.1"/>
    <property type="molecule type" value="Genomic_DNA"/>
</dbReference>
<dbReference type="RefSeq" id="WP_353949408.1">
    <property type="nucleotide sequence ID" value="NZ_CP159510.1"/>
</dbReference>
<dbReference type="PRINTS" id="PR00445">
    <property type="entry name" value="HUPFHYPC"/>
</dbReference>
<dbReference type="PANTHER" id="PTHR35177:SF2">
    <property type="entry name" value="HYDROGENASE MATURATION FACTOR HYBG"/>
    <property type="match status" value="1"/>
</dbReference>
<evidence type="ECO:0000256" key="1">
    <source>
        <dbReference type="ARBA" id="ARBA00006018"/>
    </source>
</evidence>
<dbReference type="GO" id="GO:0005506">
    <property type="term" value="F:iron ion binding"/>
    <property type="evidence" value="ECO:0007669"/>
    <property type="project" value="TreeGrafter"/>
</dbReference>
<dbReference type="SUPFAM" id="SSF159127">
    <property type="entry name" value="HupF/HypC-like"/>
    <property type="match status" value="1"/>
</dbReference>